<accession>A0A8B8F8D9</accession>
<dbReference type="FunFam" id="2.60.40.10:FF:000129">
    <property type="entry name" value="CLUMA_CG018772, isoform A"/>
    <property type="match status" value="1"/>
</dbReference>
<dbReference type="SUPFAM" id="SSF48726">
    <property type="entry name" value="Immunoglobulin"/>
    <property type="match status" value="2"/>
</dbReference>
<protein>
    <submittedName>
        <fullName evidence="4">Uncharacterized protein LOC112680664</fullName>
    </submittedName>
</protein>
<dbReference type="SMART" id="SM00408">
    <property type="entry name" value="IGc2"/>
    <property type="match status" value="2"/>
</dbReference>
<dbReference type="GO" id="GO:0032589">
    <property type="term" value="C:neuron projection membrane"/>
    <property type="evidence" value="ECO:0007669"/>
    <property type="project" value="TreeGrafter"/>
</dbReference>
<dbReference type="InterPro" id="IPR003599">
    <property type="entry name" value="Ig_sub"/>
</dbReference>
<dbReference type="OrthoDB" id="5359219at2759"/>
<dbReference type="InterPro" id="IPR036179">
    <property type="entry name" value="Ig-like_dom_sf"/>
</dbReference>
<gene>
    <name evidence="4" type="primary">LOC112680664</name>
</gene>
<dbReference type="Pfam" id="PF13927">
    <property type="entry name" value="Ig_3"/>
    <property type="match status" value="1"/>
</dbReference>
<proteinExistence type="predicted"/>
<evidence type="ECO:0000313" key="4">
    <source>
        <dbReference type="RefSeq" id="XP_025406612.1"/>
    </source>
</evidence>
<evidence type="ECO:0000259" key="2">
    <source>
        <dbReference type="PROSITE" id="PS50835"/>
    </source>
</evidence>
<dbReference type="AlphaFoldDB" id="A0A8B8F8D9"/>
<dbReference type="RefSeq" id="XP_025406612.1">
    <property type="nucleotide sequence ID" value="XM_025550827.1"/>
</dbReference>
<dbReference type="PROSITE" id="PS50835">
    <property type="entry name" value="IG_LIKE"/>
    <property type="match status" value="2"/>
</dbReference>
<reference evidence="4" key="1">
    <citation type="submission" date="2025-08" db="UniProtKB">
        <authorList>
            <consortium name="RefSeq"/>
        </authorList>
    </citation>
    <scope>IDENTIFICATION</scope>
    <source>
        <tissue evidence="4">Whole body</tissue>
    </source>
</reference>
<sequence>MCARVYMYTYIYMNCVWSVDHTCCVRFDKRAGYKLSDGQKNTVPKTDGKQTDKQPQQAAATTVARPFVAPPTPSQQLPPPPRNSTNVTAVVGLAAAAAGAVAQTAPTPLDPSNVTHSSALDDAQLQRTLLKPKFLTENSSTVVAQTGVASRISCLVANLGDCVVSWIRRRDYRLLTVGLSTYTEDLRFQSLHHVQTGDWTLQIKYVQLRDAGLYECQISSHPPKSIFINLKVVEAQAEIAGASEKYLMLNSPLHLECVVRQSPVDPVYIFWYHDSRMINYDIDRGVNVTSNLPNKHSALYIERASRAHSGNYTCAPSNAFPANTVIHILNGENPAAMQHGHGRSLNMLSCPSIWILIPSLVMFINFNTN</sequence>
<dbReference type="PANTHER" id="PTHR23279">
    <property type="entry name" value="DEFECTIVE PROBOSCIS EXTENSION RESPONSE DPR -RELATED"/>
    <property type="match status" value="1"/>
</dbReference>
<keyword evidence="3" id="KW-1185">Reference proteome</keyword>
<dbReference type="InterPro" id="IPR037448">
    <property type="entry name" value="Zig-8"/>
</dbReference>
<dbReference type="SMART" id="SM00409">
    <property type="entry name" value="IG"/>
    <property type="match status" value="2"/>
</dbReference>
<name>A0A8B8F8D9_9HEMI</name>
<dbReference type="InterPro" id="IPR003598">
    <property type="entry name" value="Ig_sub2"/>
</dbReference>
<evidence type="ECO:0000256" key="1">
    <source>
        <dbReference type="SAM" id="MobiDB-lite"/>
    </source>
</evidence>
<feature type="region of interest" description="Disordered" evidence="1">
    <location>
        <begin position="35"/>
        <end position="62"/>
    </location>
</feature>
<dbReference type="PANTHER" id="PTHR23279:SF37">
    <property type="entry name" value="DEFECTIVE PROBOSCIS EXTENSION RESPONSE 13, ISOFORM B"/>
    <property type="match status" value="1"/>
</dbReference>
<dbReference type="InterPro" id="IPR007110">
    <property type="entry name" value="Ig-like_dom"/>
</dbReference>
<dbReference type="GeneID" id="112680664"/>
<dbReference type="InterPro" id="IPR013783">
    <property type="entry name" value="Ig-like_fold"/>
</dbReference>
<feature type="domain" description="Ig-like" evidence="2">
    <location>
        <begin position="132"/>
        <end position="240"/>
    </location>
</feature>
<dbReference type="GO" id="GO:0050808">
    <property type="term" value="P:synapse organization"/>
    <property type="evidence" value="ECO:0007669"/>
    <property type="project" value="TreeGrafter"/>
</dbReference>
<dbReference type="Gene3D" id="2.60.40.10">
    <property type="entry name" value="Immunoglobulins"/>
    <property type="match status" value="2"/>
</dbReference>
<evidence type="ECO:0000313" key="3">
    <source>
        <dbReference type="Proteomes" id="UP000694846"/>
    </source>
</evidence>
<organism evidence="3 4">
    <name type="scientific">Sipha flava</name>
    <name type="common">yellow sugarcane aphid</name>
    <dbReference type="NCBI Taxonomy" id="143950"/>
    <lineage>
        <taxon>Eukaryota</taxon>
        <taxon>Metazoa</taxon>
        <taxon>Ecdysozoa</taxon>
        <taxon>Arthropoda</taxon>
        <taxon>Hexapoda</taxon>
        <taxon>Insecta</taxon>
        <taxon>Pterygota</taxon>
        <taxon>Neoptera</taxon>
        <taxon>Paraneoptera</taxon>
        <taxon>Hemiptera</taxon>
        <taxon>Sternorrhyncha</taxon>
        <taxon>Aphidomorpha</taxon>
        <taxon>Aphidoidea</taxon>
        <taxon>Aphididae</taxon>
        <taxon>Sipha</taxon>
    </lineage>
</organism>
<dbReference type="Proteomes" id="UP000694846">
    <property type="component" value="Unplaced"/>
</dbReference>
<feature type="domain" description="Ig-like" evidence="2">
    <location>
        <begin position="255"/>
        <end position="326"/>
    </location>
</feature>